<dbReference type="EnsemblPlants" id="Bo8g034220.1">
    <property type="protein sequence ID" value="Bo8g034220.1"/>
    <property type="gene ID" value="Bo8g034220"/>
</dbReference>
<accession>A0A0D3DLI7</accession>
<evidence type="ECO:0000313" key="1">
    <source>
        <dbReference type="EnsemblPlants" id="Bo8g034220.1"/>
    </source>
</evidence>
<dbReference type="Proteomes" id="UP000032141">
    <property type="component" value="Chromosome C8"/>
</dbReference>
<proteinExistence type="predicted"/>
<dbReference type="eggNOG" id="KOG2855">
    <property type="taxonomic scope" value="Eukaryota"/>
</dbReference>
<dbReference type="Gramene" id="Bo8g034220.1">
    <property type="protein sequence ID" value="Bo8g034220.1"/>
    <property type="gene ID" value="Bo8g034220"/>
</dbReference>
<dbReference type="OMA" id="WSEKMSG"/>
<reference evidence="1 2" key="1">
    <citation type="journal article" date="2014" name="Genome Biol.">
        <title>Transcriptome and methylome profiling reveals relics of genome dominance in the mesopolyploid Brassica oleracea.</title>
        <authorList>
            <person name="Parkin I.A."/>
            <person name="Koh C."/>
            <person name="Tang H."/>
            <person name="Robinson S.J."/>
            <person name="Kagale S."/>
            <person name="Clarke W.E."/>
            <person name="Town C.D."/>
            <person name="Nixon J."/>
            <person name="Krishnakumar V."/>
            <person name="Bidwell S.L."/>
            <person name="Denoeud F."/>
            <person name="Belcram H."/>
            <person name="Links M.G."/>
            <person name="Just J."/>
            <person name="Clarke C."/>
            <person name="Bender T."/>
            <person name="Huebert T."/>
            <person name="Mason A.S."/>
            <person name="Pires J.C."/>
            <person name="Barker G."/>
            <person name="Moore J."/>
            <person name="Walley P.G."/>
            <person name="Manoli S."/>
            <person name="Batley J."/>
            <person name="Edwards D."/>
            <person name="Nelson M.N."/>
            <person name="Wang X."/>
            <person name="Paterson A.H."/>
            <person name="King G."/>
            <person name="Bancroft I."/>
            <person name="Chalhoub B."/>
            <person name="Sharpe A.G."/>
        </authorList>
    </citation>
    <scope>NUCLEOTIDE SEQUENCE</scope>
    <source>
        <strain evidence="1 2">cv. TO1000</strain>
    </source>
</reference>
<dbReference type="AlphaFoldDB" id="A0A0D3DLI7"/>
<protein>
    <submittedName>
        <fullName evidence="1">Uncharacterized protein</fullName>
    </submittedName>
</protein>
<name>A0A0D3DLI7_BRAOL</name>
<reference evidence="1" key="2">
    <citation type="submission" date="2015-03" db="UniProtKB">
        <authorList>
            <consortium name="EnsemblPlants"/>
        </authorList>
    </citation>
    <scope>IDENTIFICATION</scope>
</reference>
<sequence length="89" mass="9391">MVYILGLKHTVCSAVDFVHGVSSSISPLISKNSIIIVGGDNTSGWSEKMSGDELEIVSNAGVVLLQRVIPDSINIQVSKENDIAFGTGM</sequence>
<dbReference type="HOGENOM" id="CLU_2457922_0_0_1"/>
<dbReference type="STRING" id="109376.A0A0D3DLI7"/>
<keyword evidence="2" id="KW-1185">Reference proteome</keyword>
<organism evidence="1 2">
    <name type="scientific">Brassica oleracea var. oleracea</name>
    <dbReference type="NCBI Taxonomy" id="109376"/>
    <lineage>
        <taxon>Eukaryota</taxon>
        <taxon>Viridiplantae</taxon>
        <taxon>Streptophyta</taxon>
        <taxon>Embryophyta</taxon>
        <taxon>Tracheophyta</taxon>
        <taxon>Spermatophyta</taxon>
        <taxon>Magnoliopsida</taxon>
        <taxon>eudicotyledons</taxon>
        <taxon>Gunneridae</taxon>
        <taxon>Pentapetalae</taxon>
        <taxon>rosids</taxon>
        <taxon>malvids</taxon>
        <taxon>Brassicales</taxon>
        <taxon>Brassicaceae</taxon>
        <taxon>Brassiceae</taxon>
        <taxon>Brassica</taxon>
    </lineage>
</organism>
<evidence type="ECO:0000313" key="2">
    <source>
        <dbReference type="Proteomes" id="UP000032141"/>
    </source>
</evidence>